<keyword evidence="4" id="KW-1185">Reference proteome</keyword>
<evidence type="ECO:0000256" key="1">
    <source>
        <dbReference type="SAM" id="MobiDB-lite"/>
    </source>
</evidence>
<dbReference type="SUPFAM" id="SSF51430">
    <property type="entry name" value="NAD(P)-linked oxidoreductase"/>
    <property type="match status" value="1"/>
</dbReference>
<dbReference type="InterPro" id="IPR036812">
    <property type="entry name" value="NAD(P)_OxRdtase_dom_sf"/>
</dbReference>
<dbReference type="AlphaFoldDB" id="A0A7I7SRW7"/>
<evidence type="ECO:0000313" key="3">
    <source>
        <dbReference type="EMBL" id="BBY59558.1"/>
    </source>
</evidence>
<name>A0A7I7SRW7_9MYCO</name>
<proteinExistence type="predicted"/>
<reference evidence="3 4" key="1">
    <citation type="journal article" date="2019" name="Emerg. Microbes Infect.">
        <title>Comprehensive subspecies identification of 175 nontuberculous mycobacteria species based on 7547 genomic profiles.</title>
        <authorList>
            <person name="Matsumoto Y."/>
            <person name="Kinjo T."/>
            <person name="Motooka D."/>
            <person name="Nabeya D."/>
            <person name="Jung N."/>
            <person name="Uechi K."/>
            <person name="Horii T."/>
            <person name="Iida T."/>
            <person name="Fujita J."/>
            <person name="Nakamura S."/>
        </authorList>
    </citation>
    <scope>NUCLEOTIDE SEQUENCE [LARGE SCALE GENOMIC DNA]</scope>
    <source>
        <strain evidence="3 4">JCM 30395</strain>
    </source>
</reference>
<dbReference type="InterPro" id="IPR023210">
    <property type="entry name" value="NADP_OxRdtase_dom"/>
</dbReference>
<evidence type="ECO:0000313" key="4">
    <source>
        <dbReference type="Proteomes" id="UP000466445"/>
    </source>
</evidence>
<protein>
    <recommendedName>
        <fullName evidence="2">NADP-dependent oxidoreductase domain-containing protein</fullName>
    </recommendedName>
</protein>
<feature type="domain" description="NADP-dependent oxidoreductase" evidence="2">
    <location>
        <begin position="30"/>
        <end position="76"/>
    </location>
</feature>
<dbReference type="Gene3D" id="3.20.20.100">
    <property type="entry name" value="NADP-dependent oxidoreductase domain"/>
    <property type="match status" value="1"/>
</dbReference>
<sequence length="78" mass="8720">MRPTITVPRLDRKSPISGAFSPKAGYDMSEGPHVEWGSRETMLSSLDQSLSRLNVDYVDIFCSHRPDPKTPIEETMGP</sequence>
<feature type="region of interest" description="Disordered" evidence="1">
    <location>
        <begin position="1"/>
        <end position="27"/>
    </location>
</feature>
<gene>
    <name evidence="3" type="ORF">MSAR_26940</name>
</gene>
<accession>A0A7I7SRW7</accession>
<dbReference type="Proteomes" id="UP000466445">
    <property type="component" value="Chromosome"/>
</dbReference>
<dbReference type="KEGG" id="msar:MSAR_26940"/>
<dbReference type="Pfam" id="PF00248">
    <property type="entry name" value="Aldo_ket_red"/>
    <property type="match status" value="1"/>
</dbReference>
<evidence type="ECO:0000259" key="2">
    <source>
        <dbReference type="Pfam" id="PF00248"/>
    </source>
</evidence>
<dbReference type="EMBL" id="AP022595">
    <property type="protein sequence ID" value="BBY59558.1"/>
    <property type="molecule type" value="Genomic_DNA"/>
</dbReference>
<organism evidence="3 4">
    <name type="scientific">Mycolicibacterium sarraceniae</name>
    <dbReference type="NCBI Taxonomy" id="1534348"/>
    <lineage>
        <taxon>Bacteria</taxon>
        <taxon>Bacillati</taxon>
        <taxon>Actinomycetota</taxon>
        <taxon>Actinomycetes</taxon>
        <taxon>Mycobacteriales</taxon>
        <taxon>Mycobacteriaceae</taxon>
        <taxon>Mycolicibacterium</taxon>
    </lineage>
</organism>